<sequence>MKAVVWHGPGQISLDEVSDPKIQDPGDAVVRLTISAICGTDLHMIRGTFPGMSDGRVLGHEGVGVVEEVGSDVRAFRPGDRVVVPSTLCCG</sequence>
<organism evidence="6 7">
    <name type="scientific">Actinomycetospora aeridis</name>
    <dbReference type="NCBI Taxonomy" id="3129231"/>
    <lineage>
        <taxon>Bacteria</taxon>
        <taxon>Bacillati</taxon>
        <taxon>Actinomycetota</taxon>
        <taxon>Actinomycetes</taxon>
        <taxon>Pseudonocardiales</taxon>
        <taxon>Pseudonocardiaceae</taxon>
        <taxon>Actinomycetospora</taxon>
    </lineage>
</organism>
<protein>
    <submittedName>
        <fullName evidence="6">Alcohol dehydrogenase catalytic domain-containing protein</fullName>
    </submittedName>
</protein>
<dbReference type="InterPro" id="IPR011032">
    <property type="entry name" value="GroES-like_sf"/>
</dbReference>
<dbReference type="PROSITE" id="PS00059">
    <property type="entry name" value="ADH_ZINC"/>
    <property type="match status" value="1"/>
</dbReference>
<dbReference type="Gene3D" id="3.90.180.10">
    <property type="entry name" value="Medium-chain alcohol dehydrogenases, catalytic domain"/>
    <property type="match status" value="1"/>
</dbReference>
<accession>A0ABU8NET1</accession>
<dbReference type="Proteomes" id="UP001370100">
    <property type="component" value="Unassembled WGS sequence"/>
</dbReference>
<evidence type="ECO:0000256" key="2">
    <source>
        <dbReference type="ARBA" id="ARBA00022723"/>
    </source>
</evidence>
<dbReference type="Pfam" id="PF08240">
    <property type="entry name" value="ADH_N"/>
    <property type="match status" value="1"/>
</dbReference>
<dbReference type="PANTHER" id="PTHR42813:SF7">
    <property type="entry name" value="ALCOHOL DEHYDROGENASE (ZN-DEPENDENT)-RELATED"/>
    <property type="match status" value="1"/>
</dbReference>
<evidence type="ECO:0000256" key="4">
    <source>
        <dbReference type="ARBA" id="ARBA00023002"/>
    </source>
</evidence>
<feature type="domain" description="Alcohol dehydrogenase-like N-terminal" evidence="5">
    <location>
        <begin position="25"/>
        <end position="89"/>
    </location>
</feature>
<comment type="cofactor">
    <cofactor evidence="1">
        <name>Zn(2+)</name>
        <dbReference type="ChEBI" id="CHEBI:29105"/>
    </cofactor>
</comment>
<dbReference type="RefSeq" id="WP_337719130.1">
    <property type="nucleotide sequence ID" value="NZ_JBBEGL010000033.1"/>
</dbReference>
<proteinExistence type="predicted"/>
<dbReference type="EMBL" id="JBBEGL010000033">
    <property type="protein sequence ID" value="MEJ2890927.1"/>
    <property type="molecule type" value="Genomic_DNA"/>
</dbReference>
<name>A0ABU8NET1_9PSEU</name>
<evidence type="ECO:0000313" key="6">
    <source>
        <dbReference type="EMBL" id="MEJ2890927.1"/>
    </source>
</evidence>
<keyword evidence="3" id="KW-0862">Zinc</keyword>
<dbReference type="SUPFAM" id="SSF50129">
    <property type="entry name" value="GroES-like"/>
    <property type="match status" value="1"/>
</dbReference>
<reference evidence="6 7" key="1">
    <citation type="submission" date="2024-03" db="EMBL/GenBank/DDBJ databases">
        <title>Actinomycetospora sp. OC33-EN06, a novel actinomycete isolated from wild orchid (Aerides multiflora).</title>
        <authorList>
            <person name="Suriyachadkun C."/>
        </authorList>
    </citation>
    <scope>NUCLEOTIDE SEQUENCE [LARGE SCALE GENOMIC DNA]</scope>
    <source>
        <strain evidence="6 7">OC33-EN06</strain>
    </source>
</reference>
<gene>
    <name evidence="6" type="ORF">WCD41_31050</name>
</gene>
<evidence type="ECO:0000256" key="1">
    <source>
        <dbReference type="ARBA" id="ARBA00001947"/>
    </source>
</evidence>
<feature type="non-terminal residue" evidence="6">
    <location>
        <position position="91"/>
    </location>
</feature>
<dbReference type="InterPro" id="IPR013154">
    <property type="entry name" value="ADH-like_N"/>
</dbReference>
<dbReference type="InterPro" id="IPR002328">
    <property type="entry name" value="ADH_Zn_CS"/>
</dbReference>
<keyword evidence="2" id="KW-0479">Metal-binding</keyword>
<evidence type="ECO:0000313" key="7">
    <source>
        <dbReference type="Proteomes" id="UP001370100"/>
    </source>
</evidence>
<keyword evidence="7" id="KW-1185">Reference proteome</keyword>
<evidence type="ECO:0000256" key="3">
    <source>
        <dbReference type="ARBA" id="ARBA00022833"/>
    </source>
</evidence>
<keyword evidence="4" id="KW-0560">Oxidoreductase</keyword>
<evidence type="ECO:0000259" key="5">
    <source>
        <dbReference type="Pfam" id="PF08240"/>
    </source>
</evidence>
<dbReference type="PANTHER" id="PTHR42813">
    <property type="entry name" value="ZINC-TYPE ALCOHOL DEHYDROGENASE-LIKE"/>
    <property type="match status" value="1"/>
</dbReference>
<comment type="caution">
    <text evidence="6">The sequence shown here is derived from an EMBL/GenBank/DDBJ whole genome shotgun (WGS) entry which is preliminary data.</text>
</comment>